<name>A0A511JKH7_9CELL</name>
<keyword evidence="4" id="KW-1185">Reference proteome</keyword>
<reference evidence="3 4" key="1">
    <citation type="submission" date="2019-07" db="EMBL/GenBank/DDBJ databases">
        <title>Whole genome shotgun sequence of Cellulomonas terrae NBRC 100819.</title>
        <authorList>
            <person name="Hosoyama A."/>
            <person name="Uohara A."/>
            <person name="Ohji S."/>
            <person name="Ichikawa N."/>
        </authorList>
    </citation>
    <scope>NUCLEOTIDE SEQUENCE [LARGE SCALE GENOMIC DNA]</scope>
    <source>
        <strain evidence="3 4">NBRC 100819</strain>
    </source>
</reference>
<keyword evidence="2" id="KW-1133">Transmembrane helix</keyword>
<organism evidence="3 4">
    <name type="scientific">Cellulomonas terrae</name>
    <dbReference type="NCBI Taxonomy" id="311234"/>
    <lineage>
        <taxon>Bacteria</taxon>
        <taxon>Bacillati</taxon>
        <taxon>Actinomycetota</taxon>
        <taxon>Actinomycetes</taxon>
        <taxon>Micrococcales</taxon>
        <taxon>Cellulomonadaceae</taxon>
        <taxon>Cellulomonas</taxon>
    </lineage>
</organism>
<comment type="caution">
    <text evidence="3">The sequence shown here is derived from an EMBL/GenBank/DDBJ whole genome shotgun (WGS) entry which is preliminary data.</text>
</comment>
<dbReference type="Proteomes" id="UP000321049">
    <property type="component" value="Unassembled WGS sequence"/>
</dbReference>
<feature type="compositionally biased region" description="Low complexity" evidence="1">
    <location>
        <begin position="8"/>
        <end position="29"/>
    </location>
</feature>
<dbReference type="EMBL" id="BJWH01000008">
    <property type="protein sequence ID" value="GEL98389.1"/>
    <property type="molecule type" value="Genomic_DNA"/>
</dbReference>
<evidence type="ECO:0000313" key="3">
    <source>
        <dbReference type="EMBL" id="GEL98389.1"/>
    </source>
</evidence>
<dbReference type="AlphaFoldDB" id="A0A511JKH7"/>
<protein>
    <submittedName>
        <fullName evidence="3">Uncharacterized protein</fullName>
    </submittedName>
</protein>
<proteinExistence type="predicted"/>
<evidence type="ECO:0000313" key="4">
    <source>
        <dbReference type="Proteomes" id="UP000321049"/>
    </source>
</evidence>
<keyword evidence="2" id="KW-0472">Membrane</keyword>
<evidence type="ECO:0000256" key="1">
    <source>
        <dbReference type="SAM" id="MobiDB-lite"/>
    </source>
</evidence>
<sequence>MLQARDLTPPTRRVAAPAPCGPAAARGPGQIDQLEGSTMKKQSIALVIALAALSGVGAVVAPVTDAQAFITPCCKTGT</sequence>
<accession>A0A511JKH7</accession>
<keyword evidence="2" id="KW-0812">Transmembrane</keyword>
<evidence type="ECO:0000256" key="2">
    <source>
        <dbReference type="SAM" id="Phobius"/>
    </source>
</evidence>
<feature type="transmembrane region" description="Helical" evidence="2">
    <location>
        <begin position="44"/>
        <end position="64"/>
    </location>
</feature>
<feature type="region of interest" description="Disordered" evidence="1">
    <location>
        <begin position="1"/>
        <end position="31"/>
    </location>
</feature>
<gene>
    <name evidence="3" type="ORF">CTE05_19360</name>
</gene>